<accession>A0A4R9JC52</accession>
<name>A0A4R9JC52_9LEPT</name>
<dbReference type="AlphaFoldDB" id="A0A4R9JC52"/>
<comment type="caution">
    <text evidence="1">The sequence shown here is derived from an EMBL/GenBank/DDBJ whole genome shotgun (WGS) entry which is preliminary data.</text>
</comment>
<evidence type="ECO:0000313" key="2">
    <source>
        <dbReference type="Proteomes" id="UP000297871"/>
    </source>
</evidence>
<dbReference type="OrthoDB" id="5148996at2"/>
<gene>
    <name evidence="1" type="ORF">EHQ52_01555</name>
</gene>
<dbReference type="Pfam" id="PF12385">
    <property type="entry name" value="Peptidase_C70"/>
    <property type="match status" value="1"/>
</dbReference>
<sequence length="192" mass="22446">MISLKIEPSISREERNTSTLSEIQRGTVCLNFTLNRQARSNWCWASIAEACEKYLFGKVVTQNDLAYKFQSYKKKSALPNSEESNRQESLEKVLTFLSCYSHWNPGRPNLERIDQEIRSYKPIFLSLDWKNSGSHFVALTGCSLERNEIRIDDPLHGSSWQNFDLFPQTYRSEGTVWRNTYWVSESLLPKYQ</sequence>
<organism evidence="1 2">
    <name type="scientific">Leptospira koniambonensis</name>
    <dbReference type="NCBI Taxonomy" id="2484950"/>
    <lineage>
        <taxon>Bacteria</taxon>
        <taxon>Pseudomonadati</taxon>
        <taxon>Spirochaetota</taxon>
        <taxon>Spirochaetia</taxon>
        <taxon>Leptospirales</taxon>
        <taxon>Leptospiraceae</taxon>
        <taxon>Leptospira</taxon>
    </lineage>
</organism>
<reference evidence="1" key="1">
    <citation type="journal article" date="2019" name="PLoS Negl. Trop. Dis.">
        <title>Revisiting the worldwide diversity of Leptospira species in the environment.</title>
        <authorList>
            <person name="Vincent A.T."/>
            <person name="Schiettekatte O."/>
            <person name="Bourhy P."/>
            <person name="Veyrier F.J."/>
            <person name="Picardeau M."/>
        </authorList>
    </citation>
    <scope>NUCLEOTIDE SEQUENCE [LARGE SCALE GENOMIC DNA]</scope>
    <source>
        <strain evidence="1">201800265</strain>
    </source>
</reference>
<evidence type="ECO:0000313" key="1">
    <source>
        <dbReference type="EMBL" id="TGL36589.1"/>
    </source>
</evidence>
<dbReference type="EMBL" id="RQFY01000001">
    <property type="protein sequence ID" value="TGL36589.1"/>
    <property type="molecule type" value="Genomic_DNA"/>
</dbReference>
<dbReference type="InterPro" id="IPR022118">
    <property type="entry name" value="Peptidase_C70_AvrRpt2"/>
</dbReference>
<proteinExistence type="predicted"/>
<dbReference type="RefSeq" id="WP_135613533.1">
    <property type="nucleotide sequence ID" value="NZ_JBNURZ010000003.1"/>
</dbReference>
<dbReference type="Proteomes" id="UP000297871">
    <property type="component" value="Unassembled WGS sequence"/>
</dbReference>
<evidence type="ECO:0008006" key="3">
    <source>
        <dbReference type="Google" id="ProtNLM"/>
    </source>
</evidence>
<keyword evidence="2" id="KW-1185">Reference proteome</keyword>
<protein>
    <recommendedName>
        <fullName evidence="3">Peptidase C39-like domain-containing protein</fullName>
    </recommendedName>
</protein>